<dbReference type="InterPro" id="IPR003018">
    <property type="entry name" value="GAF"/>
</dbReference>
<evidence type="ECO:0000256" key="4">
    <source>
        <dbReference type="ARBA" id="ARBA00023163"/>
    </source>
</evidence>
<evidence type="ECO:0000256" key="1">
    <source>
        <dbReference type="ARBA" id="ARBA00022679"/>
    </source>
</evidence>
<keyword evidence="1" id="KW-0808">Transferase</keyword>
<organism evidence="6 7">
    <name type="scientific">Mycobacterium senriense</name>
    <dbReference type="NCBI Taxonomy" id="2775496"/>
    <lineage>
        <taxon>Bacteria</taxon>
        <taxon>Bacillati</taxon>
        <taxon>Actinomycetota</taxon>
        <taxon>Actinomycetes</taxon>
        <taxon>Mycobacteriales</taxon>
        <taxon>Mycobacteriaceae</taxon>
        <taxon>Mycobacterium</taxon>
        <taxon>Mycobacterium avium complex (MAC)</taxon>
    </lineage>
</organism>
<dbReference type="SUPFAM" id="SSF52172">
    <property type="entry name" value="CheY-like"/>
    <property type="match status" value="1"/>
</dbReference>
<dbReference type="Pfam" id="PF03861">
    <property type="entry name" value="ANTAR"/>
    <property type="match status" value="1"/>
</dbReference>
<name>A0ABN6IJ81_9MYCO</name>
<dbReference type="SMART" id="SM01012">
    <property type="entry name" value="ANTAR"/>
    <property type="match status" value="1"/>
</dbReference>
<dbReference type="Pfam" id="PF13185">
    <property type="entry name" value="GAF_2"/>
    <property type="match status" value="1"/>
</dbReference>
<feature type="domain" description="ANTAR" evidence="5">
    <location>
        <begin position="222"/>
        <end position="283"/>
    </location>
</feature>
<gene>
    <name evidence="6" type="ORF">MTY59_37550</name>
</gene>
<sequence length="300" mass="32333">MQTLNACSAGMPDGNSCHTVLMVPQDQRTDDSLPAAASAQDSEQLADLVIQATADNRITPTMLGQMLVSASRSIADEDDLLTLLQHVCEIAHDAVDGADSTGVTIDLGGRIYTAVHTDQRTLRVDTEQYDAGQGPCLDASRTRTIVLVDSDDAAATWPRFAAAARDEGILSFLAAPLFTDEQTLGSLNLYGRSRSAFDNFDAEILAMLTTAVSRAIGDFSRFRSARDVAESIQRALQTRAPIEQAKGMLMAIHQIDADHAFDRLRRKSQEMNVPLRAVASDLVQQLSTTSEPEADAPQAV</sequence>
<dbReference type="Proteomes" id="UP000826012">
    <property type="component" value="Chromosome"/>
</dbReference>
<dbReference type="InterPro" id="IPR005561">
    <property type="entry name" value="ANTAR"/>
</dbReference>
<evidence type="ECO:0000313" key="6">
    <source>
        <dbReference type="EMBL" id="BCZ23900.1"/>
    </source>
</evidence>
<dbReference type="PROSITE" id="PS50921">
    <property type="entry name" value="ANTAR"/>
    <property type="match status" value="1"/>
</dbReference>
<dbReference type="InterPro" id="IPR029016">
    <property type="entry name" value="GAF-like_dom_sf"/>
</dbReference>
<evidence type="ECO:0000256" key="2">
    <source>
        <dbReference type="ARBA" id="ARBA00022777"/>
    </source>
</evidence>
<reference evidence="6 7" key="1">
    <citation type="submission" date="2021-07" db="EMBL/GenBank/DDBJ databases">
        <title>Complete genome sequence of nontuberculous Mycobacterium sp. TY59.</title>
        <authorList>
            <person name="Fukushima K."/>
        </authorList>
    </citation>
    <scope>NUCLEOTIDE SEQUENCE [LARGE SCALE GENOMIC DNA]</scope>
    <source>
        <strain evidence="6 7">TY59</strain>
    </source>
</reference>
<dbReference type="EMBL" id="AP024828">
    <property type="protein sequence ID" value="BCZ23900.1"/>
    <property type="molecule type" value="Genomic_DNA"/>
</dbReference>
<proteinExistence type="predicted"/>
<protein>
    <recommendedName>
        <fullName evidence="5">ANTAR domain-containing protein</fullName>
    </recommendedName>
</protein>
<dbReference type="SUPFAM" id="SSF55781">
    <property type="entry name" value="GAF domain-like"/>
    <property type="match status" value="1"/>
</dbReference>
<accession>A0ABN6IJ81</accession>
<keyword evidence="7" id="KW-1185">Reference proteome</keyword>
<keyword evidence="2" id="KW-0418">Kinase</keyword>
<dbReference type="SMART" id="SM00065">
    <property type="entry name" value="GAF"/>
    <property type="match status" value="1"/>
</dbReference>
<dbReference type="Gene3D" id="1.10.10.10">
    <property type="entry name" value="Winged helix-like DNA-binding domain superfamily/Winged helix DNA-binding domain"/>
    <property type="match status" value="1"/>
</dbReference>
<keyword evidence="3" id="KW-0805">Transcription regulation</keyword>
<keyword evidence="4" id="KW-0804">Transcription</keyword>
<evidence type="ECO:0000256" key="3">
    <source>
        <dbReference type="ARBA" id="ARBA00023015"/>
    </source>
</evidence>
<dbReference type="InterPro" id="IPR036388">
    <property type="entry name" value="WH-like_DNA-bd_sf"/>
</dbReference>
<evidence type="ECO:0000313" key="7">
    <source>
        <dbReference type="Proteomes" id="UP000826012"/>
    </source>
</evidence>
<dbReference type="Gene3D" id="3.30.450.40">
    <property type="match status" value="1"/>
</dbReference>
<dbReference type="InterPro" id="IPR011006">
    <property type="entry name" value="CheY-like_superfamily"/>
</dbReference>
<evidence type="ECO:0000259" key="5">
    <source>
        <dbReference type="PROSITE" id="PS50921"/>
    </source>
</evidence>